<feature type="chain" id="PRO_5039012037" evidence="1">
    <location>
        <begin position="23"/>
        <end position="539"/>
    </location>
</feature>
<comment type="caution">
    <text evidence="3">The sequence shown here is derived from an EMBL/GenBank/DDBJ whole genome shotgun (WGS) entry which is preliminary data.</text>
</comment>
<accession>A0A512HXG2</accession>
<dbReference type="PROSITE" id="PS51257">
    <property type="entry name" value="PROKAR_LIPOPROTEIN"/>
    <property type="match status" value="1"/>
</dbReference>
<dbReference type="PANTHER" id="PTHR30290">
    <property type="entry name" value="PERIPLASMIC BINDING COMPONENT OF ABC TRANSPORTER"/>
    <property type="match status" value="1"/>
</dbReference>
<dbReference type="GO" id="GO:1904680">
    <property type="term" value="F:peptide transmembrane transporter activity"/>
    <property type="evidence" value="ECO:0007669"/>
    <property type="project" value="TreeGrafter"/>
</dbReference>
<evidence type="ECO:0000256" key="1">
    <source>
        <dbReference type="SAM" id="SignalP"/>
    </source>
</evidence>
<dbReference type="EMBL" id="BJZQ01000014">
    <property type="protein sequence ID" value="GEO90137.1"/>
    <property type="molecule type" value="Genomic_DNA"/>
</dbReference>
<dbReference type="CDD" id="cd00995">
    <property type="entry name" value="PBP2_NikA_DppA_OppA_like"/>
    <property type="match status" value="1"/>
</dbReference>
<evidence type="ECO:0000259" key="2">
    <source>
        <dbReference type="Pfam" id="PF00496"/>
    </source>
</evidence>
<feature type="domain" description="Solute-binding protein family 5" evidence="2">
    <location>
        <begin position="83"/>
        <end position="461"/>
    </location>
</feature>
<sequence>MRTRRTALAGIALAAVASLTLAACSSGGDDEGSESTDAVITAYATEPQNPLVTTNTNEVGGGNIIDLLYAGLISYKADGSQENEVAESIESEDSKVWTVKLKDWKFSDGTPVTAESFVKAWSFGADPDNKQLQSYFYYPIEGTDDEGSTLKGADTISGLKVVDDKTFTITLKQPESDFPLRLGYSAYYPLPESAYGDINKFGEKPVGNGPYVLEKWDHNVEAVMTPNAEYDGVRKAKNGGVTFKFYTDPDSAFSDVQGGNLDVLDQVPPSALTTFRDDDSVQDFESPGSVNSTITIPESLDHFAGEEGNLRRQAISRAIDRKTITEKIFDGTRSPSTDFSAPVMPGYTEDIPGNEVLEFDADAAKKLWDDANAIAPWSGKFQVAYNGDGPGNKEWVEAVVNQLNNNLPGINAAPKAFPTFDELRTKVTDRSIGTAFRTGWQPDYPSIYNYLGPIFGTGAGSNDGDYSNKEFDGLLKKASGALDDEERYQAFVDAQAILFKELPAIPLWNTNVSGAAGKDVENVVFNWQNRPEYQDITKK</sequence>
<dbReference type="InterPro" id="IPR039424">
    <property type="entry name" value="SBP_5"/>
</dbReference>
<protein>
    <submittedName>
        <fullName evidence="3">ABC transporter substrate-binding protein</fullName>
    </submittedName>
</protein>
<dbReference type="SUPFAM" id="SSF53850">
    <property type="entry name" value="Periplasmic binding protein-like II"/>
    <property type="match status" value="1"/>
</dbReference>
<dbReference type="PANTHER" id="PTHR30290:SF83">
    <property type="entry name" value="ABC TRANSPORTER SUBSTRATE-BINDING PROTEIN"/>
    <property type="match status" value="1"/>
</dbReference>
<dbReference type="GO" id="GO:0043190">
    <property type="term" value="C:ATP-binding cassette (ABC) transporter complex"/>
    <property type="evidence" value="ECO:0007669"/>
    <property type="project" value="InterPro"/>
</dbReference>
<dbReference type="Gene3D" id="3.40.190.10">
    <property type="entry name" value="Periplasmic binding protein-like II"/>
    <property type="match status" value="1"/>
</dbReference>
<dbReference type="InterPro" id="IPR030678">
    <property type="entry name" value="Peptide/Ni-bd"/>
</dbReference>
<dbReference type="InterPro" id="IPR000914">
    <property type="entry name" value="SBP_5_dom"/>
</dbReference>
<name>A0A512HXG2_9ACTN</name>
<proteinExistence type="predicted"/>
<dbReference type="Proteomes" id="UP000321769">
    <property type="component" value="Unassembled WGS sequence"/>
</dbReference>
<dbReference type="AlphaFoldDB" id="A0A512HXG2"/>
<dbReference type="GO" id="GO:0042597">
    <property type="term" value="C:periplasmic space"/>
    <property type="evidence" value="ECO:0007669"/>
    <property type="project" value="UniProtKB-ARBA"/>
</dbReference>
<keyword evidence="1" id="KW-0732">Signal</keyword>
<organism evidence="3 4">
    <name type="scientific">Aeromicrobium flavum</name>
    <dbReference type="NCBI Taxonomy" id="416568"/>
    <lineage>
        <taxon>Bacteria</taxon>
        <taxon>Bacillati</taxon>
        <taxon>Actinomycetota</taxon>
        <taxon>Actinomycetes</taxon>
        <taxon>Propionibacteriales</taxon>
        <taxon>Nocardioidaceae</taxon>
        <taxon>Aeromicrobium</taxon>
    </lineage>
</organism>
<gene>
    <name evidence="3" type="ORF">AFL01nite_24640</name>
</gene>
<dbReference type="OrthoDB" id="9046151at2"/>
<dbReference type="PIRSF" id="PIRSF002741">
    <property type="entry name" value="MppA"/>
    <property type="match status" value="1"/>
</dbReference>
<keyword evidence="4" id="KW-1185">Reference proteome</keyword>
<dbReference type="Pfam" id="PF00496">
    <property type="entry name" value="SBP_bac_5"/>
    <property type="match status" value="1"/>
</dbReference>
<dbReference type="Gene3D" id="3.10.105.10">
    <property type="entry name" value="Dipeptide-binding Protein, Domain 3"/>
    <property type="match status" value="1"/>
</dbReference>
<feature type="signal peptide" evidence="1">
    <location>
        <begin position="1"/>
        <end position="22"/>
    </location>
</feature>
<evidence type="ECO:0000313" key="4">
    <source>
        <dbReference type="Proteomes" id="UP000321769"/>
    </source>
</evidence>
<evidence type="ECO:0000313" key="3">
    <source>
        <dbReference type="EMBL" id="GEO90137.1"/>
    </source>
</evidence>
<dbReference type="GO" id="GO:0015833">
    <property type="term" value="P:peptide transport"/>
    <property type="evidence" value="ECO:0007669"/>
    <property type="project" value="TreeGrafter"/>
</dbReference>
<reference evidence="3 4" key="1">
    <citation type="submission" date="2019-07" db="EMBL/GenBank/DDBJ databases">
        <title>Whole genome shotgun sequence of Aeromicrobium flavum NBRC 107625.</title>
        <authorList>
            <person name="Hosoyama A."/>
            <person name="Uohara A."/>
            <person name="Ohji S."/>
            <person name="Ichikawa N."/>
        </authorList>
    </citation>
    <scope>NUCLEOTIDE SEQUENCE [LARGE SCALE GENOMIC DNA]</scope>
    <source>
        <strain evidence="3 4">NBRC 107625</strain>
    </source>
</reference>
<dbReference type="RefSeq" id="WP_146827999.1">
    <property type="nucleotide sequence ID" value="NZ_BAAAYQ010000005.1"/>
</dbReference>
<dbReference type="Gene3D" id="3.90.76.10">
    <property type="entry name" value="Dipeptide-binding Protein, Domain 1"/>
    <property type="match status" value="1"/>
</dbReference>